<feature type="domain" description="Zn(2)-C6 fungal-type" evidence="3">
    <location>
        <begin position="8"/>
        <end position="41"/>
    </location>
</feature>
<dbReference type="EMBL" id="RYZI01000685">
    <property type="protein sequence ID" value="RWA03862.1"/>
    <property type="molecule type" value="Genomic_DNA"/>
</dbReference>
<feature type="region of interest" description="Disordered" evidence="2">
    <location>
        <begin position="59"/>
        <end position="86"/>
    </location>
</feature>
<evidence type="ECO:0000259" key="3">
    <source>
        <dbReference type="PROSITE" id="PS50048"/>
    </source>
</evidence>
<evidence type="ECO:0000256" key="2">
    <source>
        <dbReference type="SAM" id="MobiDB-lite"/>
    </source>
</evidence>
<dbReference type="STRING" id="363999.A0A439CNX6"/>
<accession>A0A439CNX6</accession>
<evidence type="ECO:0000313" key="4">
    <source>
        <dbReference type="EMBL" id="RWA03862.1"/>
    </source>
</evidence>
<proteinExistence type="predicted"/>
<reference evidence="4 5" key="1">
    <citation type="submission" date="2018-12" db="EMBL/GenBank/DDBJ databases">
        <title>Draft genome sequence of Xylaria grammica IHI A82.</title>
        <authorList>
            <person name="Buettner E."/>
            <person name="Kellner H."/>
        </authorList>
    </citation>
    <scope>NUCLEOTIDE SEQUENCE [LARGE SCALE GENOMIC DNA]</scope>
    <source>
        <strain evidence="4 5">IHI A82</strain>
    </source>
</reference>
<feature type="region of interest" description="Disordered" evidence="2">
    <location>
        <begin position="176"/>
        <end position="220"/>
    </location>
</feature>
<dbReference type="SUPFAM" id="SSF57701">
    <property type="entry name" value="Zn2/Cys6 DNA-binding domain"/>
    <property type="match status" value="1"/>
</dbReference>
<dbReference type="CDD" id="cd00067">
    <property type="entry name" value="GAL4"/>
    <property type="match status" value="1"/>
</dbReference>
<feature type="compositionally biased region" description="Basic and acidic residues" evidence="2">
    <location>
        <begin position="202"/>
        <end position="213"/>
    </location>
</feature>
<dbReference type="GO" id="GO:0008270">
    <property type="term" value="F:zinc ion binding"/>
    <property type="evidence" value="ECO:0007669"/>
    <property type="project" value="InterPro"/>
</dbReference>
<dbReference type="Proteomes" id="UP000286045">
    <property type="component" value="Unassembled WGS sequence"/>
</dbReference>
<protein>
    <recommendedName>
        <fullName evidence="3">Zn(2)-C6 fungal-type domain-containing protein</fullName>
    </recommendedName>
</protein>
<organism evidence="4 5">
    <name type="scientific">Xylaria grammica</name>
    <dbReference type="NCBI Taxonomy" id="363999"/>
    <lineage>
        <taxon>Eukaryota</taxon>
        <taxon>Fungi</taxon>
        <taxon>Dikarya</taxon>
        <taxon>Ascomycota</taxon>
        <taxon>Pezizomycotina</taxon>
        <taxon>Sordariomycetes</taxon>
        <taxon>Xylariomycetidae</taxon>
        <taxon>Xylariales</taxon>
        <taxon>Xylariaceae</taxon>
        <taxon>Xylaria</taxon>
    </lineage>
</organism>
<dbReference type="AlphaFoldDB" id="A0A439CNX6"/>
<dbReference type="Pfam" id="PF00172">
    <property type="entry name" value="Zn_clus"/>
    <property type="match status" value="1"/>
</dbReference>
<keyword evidence="1" id="KW-0539">Nucleus</keyword>
<comment type="caution">
    <text evidence="4">The sequence shown here is derived from an EMBL/GenBank/DDBJ whole genome shotgun (WGS) entry which is preliminary data.</text>
</comment>
<dbReference type="GO" id="GO:0000981">
    <property type="term" value="F:DNA-binding transcription factor activity, RNA polymerase II-specific"/>
    <property type="evidence" value="ECO:0007669"/>
    <property type="project" value="InterPro"/>
</dbReference>
<dbReference type="Gene3D" id="4.10.240.10">
    <property type="entry name" value="Zn(2)-C6 fungal-type DNA-binding domain"/>
    <property type="match status" value="1"/>
</dbReference>
<keyword evidence="5" id="KW-1185">Reference proteome</keyword>
<gene>
    <name evidence="4" type="ORF">EKO27_g11243</name>
</gene>
<sequence length="480" mass="52792">MAPVIRRSCDRCHSQKLRCPRPSEKLGACDRCLRKGARCVYSCSLPKGRPSVYKVAEKSGGIATRSRDDTAGSSRPPLVRADGPHSLPVNNNCTNLLEETDQTADVRPQPDLAGSSSLIHSVEQGLNILADSRQRLGSLAWDDNQASHWSNPSLTQPAHTTVGPFLPLDNTQGLMDWASLGDEPSGVHLLPHPPDQQQELENGNRESQNRIDDGNASDSDGTTILQFSQLIMRFSRLQRLSYELAPKPDSLYLANDLNQAPDKPLVDETTFVSVFGWLTHDSSNLVQRPRSTRSPTQEDTTSDVLCRVFSASHTFLEALHGLQRDVGTKSSASTSPSIGSNMSLYSTLDTATTSYPRSPSHHCTSAVRHLAMTCYTILLSIYVSILNRLEQDAGGRTDGASSGDIRLASIVQLCSYLVERQHKAMEVYLTTQKPPEGSWEELLNSSYDQTSVAVEEEMQILNVEVEQRLARLKQALHFGP</sequence>
<evidence type="ECO:0000313" key="5">
    <source>
        <dbReference type="Proteomes" id="UP000286045"/>
    </source>
</evidence>
<dbReference type="PROSITE" id="PS50048">
    <property type="entry name" value="ZN2_CY6_FUNGAL_2"/>
    <property type="match status" value="1"/>
</dbReference>
<name>A0A439CNX6_9PEZI</name>
<dbReference type="InterPro" id="IPR036864">
    <property type="entry name" value="Zn2-C6_fun-type_DNA-bd_sf"/>
</dbReference>
<dbReference type="PROSITE" id="PS00463">
    <property type="entry name" value="ZN2_CY6_FUNGAL_1"/>
    <property type="match status" value="1"/>
</dbReference>
<dbReference type="InterPro" id="IPR001138">
    <property type="entry name" value="Zn2Cys6_DnaBD"/>
</dbReference>
<evidence type="ECO:0000256" key="1">
    <source>
        <dbReference type="ARBA" id="ARBA00023242"/>
    </source>
</evidence>